<keyword evidence="6" id="KW-0963">Cytoplasm</keyword>
<dbReference type="PROSITE" id="PS01075">
    <property type="entry name" value="ACETATE_KINASE_1"/>
    <property type="match status" value="1"/>
</dbReference>
<feature type="region of interest" description="Disordered" evidence="8">
    <location>
        <begin position="224"/>
        <end position="254"/>
    </location>
</feature>
<gene>
    <name evidence="6" type="primary">ackA</name>
    <name evidence="9" type="ORF">GCM10025865_04340</name>
</gene>
<dbReference type="Pfam" id="PF00871">
    <property type="entry name" value="Acetate_kinase"/>
    <property type="match status" value="1"/>
</dbReference>
<dbReference type="HAMAP" id="MF_00020">
    <property type="entry name" value="Acetate_kinase"/>
    <property type="match status" value="1"/>
</dbReference>
<dbReference type="InterPro" id="IPR004372">
    <property type="entry name" value="Ac/propionate_kinase"/>
</dbReference>
<keyword evidence="10" id="KW-1185">Reference proteome</keyword>
<name>A0ABN6X948_9CELL</name>
<dbReference type="Proteomes" id="UP001321475">
    <property type="component" value="Chromosome"/>
</dbReference>
<comment type="caution">
    <text evidence="6">Lacks conserved residue(s) required for the propagation of feature annotation.</text>
</comment>
<feature type="site" description="Transition state stabilizer" evidence="6">
    <location>
        <position position="186"/>
    </location>
</feature>
<proteinExistence type="inferred from homology"/>
<comment type="catalytic activity">
    <reaction evidence="6">
        <text>acetate + ATP = acetyl phosphate + ADP</text>
        <dbReference type="Rhea" id="RHEA:11352"/>
        <dbReference type="ChEBI" id="CHEBI:22191"/>
        <dbReference type="ChEBI" id="CHEBI:30089"/>
        <dbReference type="ChEBI" id="CHEBI:30616"/>
        <dbReference type="ChEBI" id="CHEBI:456216"/>
        <dbReference type="EC" id="2.7.2.1"/>
    </reaction>
</comment>
<evidence type="ECO:0000256" key="4">
    <source>
        <dbReference type="ARBA" id="ARBA00022777"/>
    </source>
</evidence>
<dbReference type="InterPro" id="IPR023865">
    <property type="entry name" value="Aliphatic_acid_kinase_CS"/>
</dbReference>
<comment type="subcellular location">
    <subcellularLocation>
        <location evidence="6">Cytoplasm</location>
    </subcellularLocation>
</comment>
<dbReference type="EMBL" id="AP027729">
    <property type="protein sequence ID" value="BDZ41135.1"/>
    <property type="molecule type" value="Genomic_DNA"/>
</dbReference>
<keyword evidence="5 6" id="KW-0067">ATP-binding</keyword>
<evidence type="ECO:0000256" key="7">
    <source>
        <dbReference type="RuleBase" id="RU003835"/>
    </source>
</evidence>
<evidence type="ECO:0000256" key="2">
    <source>
        <dbReference type="ARBA" id="ARBA00022679"/>
    </source>
</evidence>
<keyword evidence="4 6" id="KW-0418">Kinase</keyword>
<dbReference type="InterPro" id="IPR000890">
    <property type="entry name" value="Aliphatic_acid_kin_short-chain"/>
</dbReference>
<keyword evidence="6" id="KW-0460">Magnesium</keyword>
<dbReference type="PANTHER" id="PTHR21060">
    <property type="entry name" value="ACETATE KINASE"/>
    <property type="match status" value="1"/>
</dbReference>
<keyword evidence="6" id="KW-0479">Metal-binding</keyword>
<evidence type="ECO:0000256" key="3">
    <source>
        <dbReference type="ARBA" id="ARBA00022741"/>
    </source>
</evidence>
<evidence type="ECO:0000256" key="1">
    <source>
        <dbReference type="ARBA" id="ARBA00008748"/>
    </source>
</evidence>
<dbReference type="PRINTS" id="PR00471">
    <property type="entry name" value="ACETATEKNASE"/>
</dbReference>
<evidence type="ECO:0000313" key="10">
    <source>
        <dbReference type="Proteomes" id="UP001321475"/>
    </source>
</evidence>
<dbReference type="SUPFAM" id="SSF53067">
    <property type="entry name" value="Actin-like ATPase domain"/>
    <property type="match status" value="2"/>
</dbReference>
<evidence type="ECO:0000256" key="5">
    <source>
        <dbReference type="ARBA" id="ARBA00022840"/>
    </source>
</evidence>
<feature type="binding site" evidence="6">
    <location>
        <begin position="214"/>
        <end position="218"/>
    </location>
    <ligand>
        <name>ATP</name>
        <dbReference type="ChEBI" id="CHEBI:30616"/>
    </ligand>
</feature>
<feature type="compositionally biased region" description="Polar residues" evidence="8">
    <location>
        <begin position="230"/>
        <end position="242"/>
    </location>
</feature>
<comment type="pathway">
    <text evidence="6">Metabolic intermediate biosynthesis; acetyl-CoA biosynthesis; acetyl-CoA from acetate: step 1/2.</text>
</comment>
<evidence type="ECO:0000256" key="6">
    <source>
        <dbReference type="HAMAP-Rule" id="MF_00020"/>
    </source>
</evidence>
<keyword evidence="3 6" id="KW-0547">Nucleotide-binding</keyword>
<evidence type="ECO:0000313" key="9">
    <source>
        <dbReference type="EMBL" id="BDZ41135.1"/>
    </source>
</evidence>
<organism evidence="9 10">
    <name type="scientific">Paraoerskovia sediminicola</name>
    <dbReference type="NCBI Taxonomy" id="1138587"/>
    <lineage>
        <taxon>Bacteria</taxon>
        <taxon>Bacillati</taxon>
        <taxon>Actinomycetota</taxon>
        <taxon>Actinomycetes</taxon>
        <taxon>Micrococcales</taxon>
        <taxon>Cellulomonadaceae</taxon>
        <taxon>Paraoerskovia</taxon>
    </lineage>
</organism>
<dbReference type="InterPro" id="IPR043129">
    <property type="entry name" value="ATPase_NBD"/>
</dbReference>
<evidence type="ECO:0000256" key="8">
    <source>
        <dbReference type="SAM" id="MobiDB-lite"/>
    </source>
</evidence>
<dbReference type="EC" id="2.7.2.1" evidence="6"/>
<reference evidence="10" key="1">
    <citation type="journal article" date="2019" name="Int. J. Syst. Evol. Microbiol.">
        <title>The Global Catalogue of Microorganisms (GCM) 10K type strain sequencing project: providing services to taxonomists for standard genome sequencing and annotation.</title>
        <authorList>
            <consortium name="The Broad Institute Genomics Platform"/>
            <consortium name="The Broad Institute Genome Sequencing Center for Infectious Disease"/>
            <person name="Wu L."/>
            <person name="Ma J."/>
        </authorList>
    </citation>
    <scope>NUCLEOTIDE SEQUENCE [LARGE SCALE GENOMIC DNA]</scope>
    <source>
        <strain evidence="10">NBRC 108565</strain>
    </source>
</reference>
<protein>
    <recommendedName>
        <fullName evidence="6">Acetate kinase</fullName>
        <ecNumber evidence="6">2.7.2.1</ecNumber>
    </recommendedName>
    <alternativeName>
        <fullName evidence="6">Acetokinase</fullName>
    </alternativeName>
</protein>
<feature type="binding site" evidence="6">
    <location>
        <position position="16"/>
    </location>
    <ligand>
        <name>Mg(2+)</name>
        <dbReference type="ChEBI" id="CHEBI:18420"/>
    </ligand>
</feature>
<comment type="similarity">
    <text evidence="1 6 7">Belongs to the acetokinase family.</text>
</comment>
<keyword evidence="2 6" id="KW-0808">Transferase</keyword>
<dbReference type="PROSITE" id="PS01076">
    <property type="entry name" value="ACETATE_KINASE_2"/>
    <property type="match status" value="1"/>
</dbReference>
<comment type="cofactor">
    <cofactor evidence="6">
        <name>Mg(2+)</name>
        <dbReference type="ChEBI" id="CHEBI:18420"/>
    </cofactor>
    <cofactor evidence="6">
        <name>Mn(2+)</name>
        <dbReference type="ChEBI" id="CHEBI:29035"/>
    </cofactor>
    <text evidence="6">Mg(2+). Can also accept Mn(2+).</text>
</comment>
<feature type="binding site" evidence="6">
    <location>
        <position position="97"/>
    </location>
    <ligand>
        <name>substrate</name>
    </ligand>
</feature>
<dbReference type="PANTHER" id="PTHR21060:SF15">
    <property type="entry name" value="ACETATE KINASE-RELATED"/>
    <property type="match status" value="1"/>
</dbReference>
<sequence length="254" mass="26103">MSTATPATRATVLVLNSGSSSLKYQLVDPATGTALAVGLMERIGQDTGLVKHEAGPRVAKRELPIPDHAAALTIALDLFEEVGPSLADANIVAVGHRVVQGGPLFDAPVVVDDAALSKIEGLSPLAPLHNPANATGIAVGRRLLPDVPHVAVFDTGFFHALPAASATYALAKDVAEKFSVRRYGAHGTSHEFVSKAVAELLGRPLEDLNQIVLHLGNGASASAIKGGSPIDTSMGLTPSRGSSWAPGPVTSTRP</sequence>
<feature type="active site" description="Proton donor/acceptor" evidence="6">
    <location>
        <position position="154"/>
    </location>
</feature>
<comment type="subunit">
    <text evidence="6">Homodimer.</text>
</comment>
<dbReference type="Gene3D" id="3.30.420.40">
    <property type="match status" value="2"/>
</dbReference>
<comment type="function">
    <text evidence="6">Catalyzes the formation of acetyl phosphate from acetate and ATP. Can also catalyze the reverse reaction.</text>
</comment>
<feature type="binding site" evidence="6">
    <location>
        <position position="23"/>
    </location>
    <ligand>
        <name>ATP</name>
        <dbReference type="ChEBI" id="CHEBI:30616"/>
    </ligand>
</feature>
<accession>A0ABN6X948</accession>